<proteinExistence type="predicted"/>
<sequence>MKSVRECLFSTELDVQTLVCTRGRDMPLTFLQDRMKCPSCGSRRVRLMFDLPSNSGAGAVAAPLPKSARGY</sequence>
<organism evidence="1 2">
    <name type="scientific">Brucella tritici</name>
    <dbReference type="NCBI Taxonomy" id="94626"/>
    <lineage>
        <taxon>Bacteria</taxon>
        <taxon>Pseudomonadati</taxon>
        <taxon>Pseudomonadota</taxon>
        <taxon>Alphaproteobacteria</taxon>
        <taxon>Hyphomicrobiales</taxon>
        <taxon>Brucellaceae</taxon>
        <taxon>Brucella/Ochrobactrum group</taxon>
        <taxon>Brucella</taxon>
    </lineage>
</organism>
<evidence type="ECO:0000313" key="1">
    <source>
        <dbReference type="EMBL" id="KAB2689681.1"/>
    </source>
</evidence>
<evidence type="ECO:0000313" key="2">
    <source>
        <dbReference type="Proteomes" id="UP000481643"/>
    </source>
</evidence>
<dbReference type="Proteomes" id="UP000481643">
    <property type="component" value="Unassembled WGS sequence"/>
</dbReference>
<accession>A0A6L3YVT2</accession>
<dbReference type="AlphaFoldDB" id="A0A6L3YVT2"/>
<gene>
    <name evidence="1" type="ORF">F9L08_03210</name>
</gene>
<protein>
    <submittedName>
        <fullName evidence="1">Uncharacterized protein</fullName>
    </submittedName>
</protein>
<reference evidence="1 2" key="1">
    <citation type="submission" date="2019-09" db="EMBL/GenBank/DDBJ databases">
        <title>Taxonomic organization of the family Brucellaceae based on a phylogenomic approach.</title>
        <authorList>
            <person name="Leclercq S."/>
            <person name="Cloeckaert A."/>
            <person name="Zygmunt M.S."/>
        </authorList>
    </citation>
    <scope>NUCLEOTIDE SEQUENCE [LARGE SCALE GENOMIC DNA]</scope>
    <source>
        <strain evidence="1 2">WS1830</strain>
    </source>
</reference>
<comment type="caution">
    <text evidence="1">The sequence shown here is derived from an EMBL/GenBank/DDBJ whole genome shotgun (WGS) entry which is preliminary data.</text>
</comment>
<name>A0A6L3YVT2_9HYPH</name>
<dbReference type="EMBL" id="WBVX01000002">
    <property type="protein sequence ID" value="KAB2689681.1"/>
    <property type="molecule type" value="Genomic_DNA"/>
</dbReference>